<evidence type="ECO:0000256" key="4">
    <source>
        <dbReference type="ARBA" id="ARBA00022763"/>
    </source>
</evidence>
<evidence type="ECO:0000256" key="7">
    <source>
        <dbReference type="ARBA" id="ARBA00023004"/>
    </source>
</evidence>
<dbReference type="Pfam" id="PF12705">
    <property type="entry name" value="PDDEXK_1"/>
    <property type="match status" value="1"/>
</dbReference>
<reference evidence="11" key="1">
    <citation type="submission" date="2019-09" db="EMBL/GenBank/DDBJ databases">
        <title>Characterisation of the sponge microbiome using genome-centric metagenomics.</title>
        <authorList>
            <person name="Engelberts J.P."/>
            <person name="Robbins S.J."/>
            <person name="De Goeij J.M."/>
            <person name="Aranda M."/>
            <person name="Bell S.C."/>
            <person name="Webster N.S."/>
        </authorList>
    </citation>
    <scope>NUCLEOTIDE SEQUENCE</scope>
    <source>
        <strain evidence="11">SB0675_bin_29</strain>
    </source>
</reference>
<dbReference type="GO" id="GO:0051536">
    <property type="term" value="F:iron-sulfur cluster binding"/>
    <property type="evidence" value="ECO:0007669"/>
    <property type="project" value="UniProtKB-KW"/>
</dbReference>
<evidence type="ECO:0000259" key="10">
    <source>
        <dbReference type="Pfam" id="PF12705"/>
    </source>
</evidence>
<keyword evidence="6" id="KW-0347">Helicase</keyword>
<keyword evidence="5" id="KW-0378">Hydrolase</keyword>
<keyword evidence="3" id="KW-0479">Metal-binding</keyword>
<dbReference type="InterPro" id="IPR011604">
    <property type="entry name" value="PDDEXK-like_dom_sf"/>
</dbReference>
<dbReference type="GO" id="GO:0046872">
    <property type="term" value="F:metal ion binding"/>
    <property type="evidence" value="ECO:0007669"/>
    <property type="project" value="UniProtKB-KW"/>
</dbReference>
<keyword evidence="4" id="KW-0227">DNA damage</keyword>
<evidence type="ECO:0000256" key="9">
    <source>
        <dbReference type="ARBA" id="ARBA00023204"/>
    </source>
</evidence>
<evidence type="ECO:0000313" key="11">
    <source>
        <dbReference type="EMBL" id="MYH62178.1"/>
    </source>
</evidence>
<keyword evidence="7" id="KW-0408">Iron</keyword>
<feature type="domain" description="PD-(D/E)XK endonuclease-like" evidence="10">
    <location>
        <begin position="56"/>
        <end position="176"/>
    </location>
</feature>
<comment type="cofactor">
    <cofactor evidence="1">
        <name>[4Fe-4S] cluster</name>
        <dbReference type="ChEBI" id="CHEBI:49883"/>
    </cofactor>
</comment>
<evidence type="ECO:0000256" key="3">
    <source>
        <dbReference type="ARBA" id="ARBA00022723"/>
    </source>
</evidence>
<dbReference type="GO" id="GO:0006281">
    <property type="term" value="P:DNA repair"/>
    <property type="evidence" value="ECO:0007669"/>
    <property type="project" value="UniProtKB-KW"/>
</dbReference>
<protein>
    <submittedName>
        <fullName evidence="11">Dna2/Cas4 domain-containing protein</fullName>
    </submittedName>
</protein>
<name>A0A6B1G1I8_9CHLR</name>
<evidence type="ECO:0000256" key="2">
    <source>
        <dbReference type="ARBA" id="ARBA00022722"/>
    </source>
</evidence>
<keyword evidence="6" id="KW-0547">Nucleotide-binding</keyword>
<evidence type="ECO:0000256" key="5">
    <source>
        <dbReference type="ARBA" id="ARBA00022801"/>
    </source>
</evidence>
<accession>A0A6B1G1I8</accession>
<dbReference type="AlphaFoldDB" id="A0A6B1G1I8"/>
<dbReference type="PANTHER" id="PTHR36531">
    <property type="entry name" value="CRISPR-ASSOCIATED EXONUCLEASE CAS4"/>
    <property type="match status" value="1"/>
</dbReference>
<proteinExistence type="predicted"/>
<comment type="caution">
    <text evidence="11">The sequence shown here is derived from an EMBL/GenBank/DDBJ whole genome shotgun (WGS) entry which is preliminary data.</text>
</comment>
<keyword evidence="9" id="KW-0234">DNA repair</keyword>
<organism evidence="11">
    <name type="scientific">Caldilineaceae bacterium SB0675_bin_29</name>
    <dbReference type="NCBI Taxonomy" id="2605266"/>
    <lineage>
        <taxon>Bacteria</taxon>
        <taxon>Bacillati</taxon>
        <taxon>Chloroflexota</taxon>
        <taxon>Caldilineae</taxon>
        <taxon>Caldilineales</taxon>
        <taxon>Caldilineaceae</taxon>
    </lineage>
</organism>
<keyword evidence="6" id="KW-0067">ATP-binding</keyword>
<keyword evidence="8" id="KW-0411">Iron-sulfur</keyword>
<dbReference type="GO" id="GO:0004386">
    <property type="term" value="F:helicase activity"/>
    <property type="evidence" value="ECO:0007669"/>
    <property type="project" value="UniProtKB-KW"/>
</dbReference>
<dbReference type="GO" id="GO:0004518">
    <property type="term" value="F:nuclease activity"/>
    <property type="evidence" value="ECO:0007669"/>
    <property type="project" value="UniProtKB-KW"/>
</dbReference>
<dbReference type="Gene3D" id="3.90.320.10">
    <property type="match status" value="1"/>
</dbReference>
<dbReference type="EMBL" id="VYDA01000384">
    <property type="protein sequence ID" value="MYH62178.1"/>
    <property type="molecule type" value="Genomic_DNA"/>
</dbReference>
<evidence type="ECO:0000256" key="8">
    <source>
        <dbReference type="ARBA" id="ARBA00023014"/>
    </source>
</evidence>
<sequence length="183" mass="20318">MIFSSSLALAFALLLALLGGTLLWLGRRQRERSGLPAGSVVYSDTADWLEPEEPLRSRRYGLVGRPDYLVQMRDGRRRFVVPVEVKSRARPARPYASHVLQLGAYCLLVEDNFGAAPPYGLLRYADATLEIPFTDELRGRVLEAADGIRWARRAAEVGRSHGEARRCAACGYRLACGSEVLLK</sequence>
<dbReference type="GO" id="GO:0016787">
    <property type="term" value="F:hydrolase activity"/>
    <property type="evidence" value="ECO:0007669"/>
    <property type="project" value="UniProtKB-KW"/>
</dbReference>
<evidence type="ECO:0000256" key="1">
    <source>
        <dbReference type="ARBA" id="ARBA00001966"/>
    </source>
</evidence>
<evidence type="ECO:0000256" key="6">
    <source>
        <dbReference type="ARBA" id="ARBA00022806"/>
    </source>
</evidence>
<dbReference type="PANTHER" id="PTHR36531:SF6">
    <property type="entry name" value="DNA REPLICATION ATP-DEPENDENT HELICASE_NUCLEASE DNA2"/>
    <property type="match status" value="1"/>
</dbReference>
<keyword evidence="2" id="KW-0540">Nuclease</keyword>
<gene>
    <name evidence="11" type="ORF">F4148_10590</name>
</gene>
<dbReference type="InterPro" id="IPR051827">
    <property type="entry name" value="Cas4_exonuclease"/>
</dbReference>
<dbReference type="InterPro" id="IPR038726">
    <property type="entry name" value="PDDEXK_AddAB-type"/>
</dbReference>